<protein>
    <submittedName>
        <fullName evidence="2">Uncharacterized protein</fullName>
    </submittedName>
</protein>
<gene>
    <name evidence="2" type="ORF">PSH57_03375</name>
</gene>
<keyword evidence="1" id="KW-0812">Transmembrane</keyword>
<accession>A0ABY9GD36</accession>
<dbReference type="RefSeq" id="WP_305387822.1">
    <property type="nucleotide sequence ID" value="NZ_CP117426.1"/>
</dbReference>
<keyword evidence="3" id="KW-1185">Reference proteome</keyword>
<reference evidence="2 3" key="1">
    <citation type="submission" date="2023-02" db="EMBL/GenBank/DDBJ databases">
        <title>Evolution of Hrp T3SS in non-pathogenic Pseudomonas fluorescens.</title>
        <authorList>
            <person name="Liao K."/>
            <person name="Wei H."/>
            <person name="Gu Y."/>
        </authorList>
    </citation>
    <scope>NUCLEOTIDE SEQUENCE [LARGE SCALE GENOMIC DNA]</scope>
    <source>
        <strain evidence="2 3">FP205</strain>
    </source>
</reference>
<sequence>MNTLILMAKDIIALIIPVMAAFFAYFGYIFGGGIGAGLAGASGFFIGLVGYAVFQAAVSKQ</sequence>
<name>A0ABY9GD36_9PSED</name>
<evidence type="ECO:0000313" key="3">
    <source>
        <dbReference type="Proteomes" id="UP001230339"/>
    </source>
</evidence>
<evidence type="ECO:0000313" key="2">
    <source>
        <dbReference type="EMBL" id="WLH13419.1"/>
    </source>
</evidence>
<dbReference type="Proteomes" id="UP001230339">
    <property type="component" value="Chromosome"/>
</dbReference>
<keyword evidence="1" id="KW-0472">Membrane</keyword>
<dbReference type="EMBL" id="CP117449">
    <property type="protein sequence ID" value="WLH13419.1"/>
    <property type="molecule type" value="Genomic_DNA"/>
</dbReference>
<evidence type="ECO:0000256" key="1">
    <source>
        <dbReference type="SAM" id="Phobius"/>
    </source>
</evidence>
<feature type="transmembrane region" description="Helical" evidence="1">
    <location>
        <begin position="36"/>
        <end position="58"/>
    </location>
</feature>
<keyword evidence="1" id="KW-1133">Transmembrane helix</keyword>
<proteinExistence type="predicted"/>
<feature type="transmembrane region" description="Helical" evidence="1">
    <location>
        <begin position="12"/>
        <end position="30"/>
    </location>
</feature>
<organism evidence="2 3">
    <name type="scientific">Pseudomonas hefeiensis</name>
    <dbReference type="NCBI Taxonomy" id="2738125"/>
    <lineage>
        <taxon>Bacteria</taxon>
        <taxon>Pseudomonadati</taxon>
        <taxon>Pseudomonadota</taxon>
        <taxon>Gammaproteobacteria</taxon>
        <taxon>Pseudomonadales</taxon>
        <taxon>Pseudomonadaceae</taxon>
        <taxon>Pseudomonas</taxon>
    </lineage>
</organism>